<evidence type="ECO:0000313" key="1">
    <source>
        <dbReference type="EMBL" id="KAL2737989.1"/>
    </source>
</evidence>
<feature type="non-terminal residue" evidence="1">
    <location>
        <position position="71"/>
    </location>
</feature>
<dbReference type="EMBL" id="JAUDFV010000027">
    <property type="protein sequence ID" value="KAL2737989.1"/>
    <property type="molecule type" value="Genomic_DNA"/>
</dbReference>
<proteinExistence type="predicted"/>
<sequence>MDDESIDSDRKNSSIHSCKYFVACVSDYSWSPVTMIRSIHLPNICDTNCLNSKLTIGSLVLLILINKTRVM</sequence>
<name>A0ABD2BZ16_VESSQ</name>
<dbReference type="AlphaFoldDB" id="A0ABD2BZ16"/>
<comment type="caution">
    <text evidence="1">The sequence shown here is derived from an EMBL/GenBank/DDBJ whole genome shotgun (WGS) entry which is preliminary data.</text>
</comment>
<accession>A0ABD2BZ16</accession>
<gene>
    <name evidence="1" type="ORF">V1478_002075</name>
</gene>
<evidence type="ECO:0000313" key="2">
    <source>
        <dbReference type="Proteomes" id="UP001607302"/>
    </source>
</evidence>
<keyword evidence="2" id="KW-1185">Reference proteome</keyword>
<dbReference type="Proteomes" id="UP001607302">
    <property type="component" value="Unassembled WGS sequence"/>
</dbReference>
<protein>
    <submittedName>
        <fullName evidence="1">Uncharacterized protein</fullName>
    </submittedName>
</protein>
<organism evidence="1 2">
    <name type="scientific">Vespula squamosa</name>
    <name type="common">Southern yellow jacket</name>
    <name type="synonym">Wasp</name>
    <dbReference type="NCBI Taxonomy" id="30214"/>
    <lineage>
        <taxon>Eukaryota</taxon>
        <taxon>Metazoa</taxon>
        <taxon>Ecdysozoa</taxon>
        <taxon>Arthropoda</taxon>
        <taxon>Hexapoda</taxon>
        <taxon>Insecta</taxon>
        <taxon>Pterygota</taxon>
        <taxon>Neoptera</taxon>
        <taxon>Endopterygota</taxon>
        <taxon>Hymenoptera</taxon>
        <taxon>Apocrita</taxon>
        <taxon>Aculeata</taxon>
        <taxon>Vespoidea</taxon>
        <taxon>Vespidae</taxon>
        <taxon>Vespinae</taxon>
        <taxon>Vespula</taxon>
    </lineage>
</organism>
<reference evidence="1 2" key="1">
    <citation type="journal article" date="2024" name="Ann. Entomol. Soc. Am.">
        <title>Genomic analyses of the southern and eastern yellowjacket wasps (Hymenoptera: Vespidae) reveal evolutionary signatures of social life.</title>
        <authorList>
            <person name="Catto M.A."/>
            <person name="Caine P.B."/>
            <person name="Orr S.E."/>
            <person name="Hunt B.G."/>
            <person name="Goodisman M.A.D."/>
        </authorList>
    </citation>
    <scope>NUCLEOTIDE SEQUENCE [LARGE SCALE GENOMIC DNA]</scope>
    <source>
        <strain evidence="1">233</strain>
        <tissue evidence="1">Head and thorax</tissue>
    </source>
</reference>